<dbReference type="OMA" id="TWMRIGA"/>
<evidence type="ECO:0000256" key="3">
    <source>
        <dbReference type="ARBA" id="ARBA00022989"/>
    </source>
</evidence>
<feature type="transmembrane region" description="Helical" evidence="5">
    <location>
        <begin position="327"/>
        <end position="346"/>
    </location>
</feature>
<feature type="transmembrane region" description="Helical" evidence="5">
    <location>
        <begin position="5"/>
        <end position="23"/>
    </location>
</feature>
<dbReference type="EMBL" id="KB202325">
    <property type="protein sequence ID" value="ESO90784.1"/>
    <property type="molecule type" value="Genomic_DNA"/>
</dbReference>
<dbReference type="GO" id="GO:0016020">
    <property type="term" value="C:membrane"/>
    <property type="evidence" value="ECO:0007669"/>
    <property type="project" value="UniProtKB-SubCell"/>
</dbReference>
<dbReference type="RefSeq" id="XP_009058441.1">
    <property type="nucleotide sequence ID" value="XM_009060193.1"/>
</dbReference>
<dbReference type="GO" id="GO:0015179">
    <property type="term" value="F:L-amino acid transmembrane transporter activity"/>
    <property type="evidence" value="ECO:0007669"/>
    <property type="project" value="TreeGrafter"/>
</dbReference>
<keyword evidence="4 5" id="KW-0472">Membrane</keyword>
<feature type="non-terminal residue" evidence="6">
    <location>
        <position position="1"/>
    </location>
</feature>
<name>V4BP84_LOTGI</name>
<accession>V4BP84</accession>
<evidence type="ECO:0000256" key="2">
    <source>
        <dbReference type="ARBA" id="ARBA00022692"/>
    </source>
</evidence>
<feature type="transmembrane region" description="Helical" evidence="5">
    <location>
        <begin position="411"/>
        <end position="429"/>
    </location>
</feature>
<evidence type="ECO:0000256" key="5">
    <source>
        <dbReference type="SAM" id="Phobius"/>
    </source>
</evidence>
<evidence type="ECO:0000313" key="6">
    <source>
        <dbReference type="EMBL" id="ESO90784.1"/>
    </source>
</evidence>
<feature type="transmembrane region" description="Helical" evidence="5">
    <location>
        <begin position="272"/>
        <end position="289"/>
    </location>
</feature>
<feature type="transmembrane region" description="Helical" evidence="5">
    <location>
        <begin position="233"/>
        <end position="252"/>
    </location>
</feature>
<dbReference type="CTD" id="20232136"/>
<proteinExistence type="predicted"/>
<dbReference type="PANTHER" id="PTHR11785:SF512">
    <property type="entry name" value="SOBREMESA, ISOFORM B"/>
    <property type="match status" value="1"/>
</dbReference>
<dbReference type="AlphaFoldDB" id="V4BP84"/>
<keyword evidence="2 5" id="KW-0812">Transmembrane</keyword>
<comment type="subcellular location">
    <subcellularLocation>
        <location evidence="1">Membrane</location>
        <topology evidence="1">Multi-pass membrane protein</topology>
    </subcellularLocation>
</comment>
<dbReference type="InterPro" id="IPR050598">
    <property type="entry name" value="AminoAcid_Transporter"/>
</dbReference>
<dbReference type="Pfam" id="PF13520">
    <property type="entry name" value="AA_permease_2"/>
    <property type="match status" value="1"/>
</dbReference>
<keyword evidence="7" id="KW-1185">Reference proteome</keyword>
<sequence>QKEIGILYGAALIMNTIIGPGIFTSPKGVVKGAGSVGLTLLIWGGFGFFSAIAGLCFAELRESVTRDGVEYAYIAEAFGPHASFVYCWMRIAAAEPVATAIFCMAFSDYTMDYAYDNCGPTQLHRKILGIFAVVTLAYLNVFSSKLSEKVQILGTLGKTIALAIIITCGIINLSKGNNLTELKTGFADTETNPTSITLAIYNCLWAYGGWASVNNVTKGVKKPPRNLPRLIKVTIPTVGVIFMLVVTAYFTVMTREELVNSEAIGVTFGERALGKCGAIIPICVGFLALRSANSTFLDAGKLSGVAVKDHSMPEVTSFVHVRSKTPLVTVITRAMIAIVMIMLGTLSSLLNFFIFIVWAFHGFSILALIVLRFKNKEKVRPYKVYLFLPVIVVVGITAILITPFLEKPKLEFILAVSFFMLSIICYYPVKYLRSSELYQHTNMGKELNNALNLGFTLSVIMQVKLSFLYNSVSESVYSTPHSERPHNQLCLFSNSCRPPIWFFVCFPHFI</sequence>
<evidence type="ECO:0000256" key="4">
    <source>
        <dbReference type="ARBA" id="ARBA00023136"/>
    </source>
</evidence>
<dbReference type="InterPro" id="IPR002293">
    <property type="entry name" value="AA/rel_permease1"/>
</dbReference>
<dbReference type="GeneID" id="20232136"/>
<dbReference type="Proteomes" id="UP000030746">
    <property type="component" value="Unassembled WGS sequence"/>
</dbReference>
<protein>
    <recommendedName>
        <fullName evidence="8">Amino acid permease/ SLC12A domain-containing protein</fullName>
    </recommendedName>
</protein>
<dbReference type="KEGG" id="lgi:LOTGIDRAFT_122639"/>
<evidence type="ECO:0000313" key="7">
    <source>
        <dbReference type="Proteomes" id="UP000030746"/>
    </source>
</evidence>
<dbReference type="STRING" id="225164.V4BP84"/>
<feature type="transmembrane region" description="Helical" evidence="5">
    <location>
        <begin position="450"/>
        <end position="469"/>
    </location>
</feature>
<dbReference type="HOGENOM" id="CLU_007946_3_0_1"/>
<feature type="transmembrane region" description="Helical" evidence="5">
    <location>
        <begin position="127"/>
        <end position="143"/>
    </location>
</feature>
<feature type="transmembrane region" description="Helical" evidence="5">
    <location>
        <begin position="385"/>
        <end position="405"/>
    </location>
</feature>
<gene>
    <name evidence="6" type="ORF">LOTGIDRAFT_122639</name>
</gene>
<keyword evidence="3 5" id="KW-1133">Transmembrane helix</keyword>
<feature type="transmembrane region" description="Helical" evidence="5">
    <location>
        <begin position="35"/>
        <end position="58"/>
    </location>
</feature>
<dbReference type="OrthoDB" id="10062876at2759"/>
<dbReference type="Gene3D" id="1.20.1740.10">
    <property type="entry name" value="Amino acid/polyamine transporter I"/>
    <property type="match status" value="1"/>
</dbReference>
<dbReference type="PIRSF" id="PIRSF006060">
    <property type="entry name" value="AA_transporter"/>
    <property type="match status" value="1"/>
</dbReference>
<evidence type="ECO:0008006" key="8">
    <source>
        <dbReference type="Google" id="ProtNLM"/>
    </source>
</evidence>
<dbReference type="PANTHER" id="PTHR11785">
    <property type="entry name" value="AMINO ACID TRANSPORTER"/>
    <property type="match status" value="1"/>
</dbReference>
<evidence type="ECO:0000256" key="1">
    <source>
        <dbReference type="ARBA" id="ARBA00004141"/>
    </source>
</evidence>
<reference evidence="6 7" key="1">
    <citation type="journal article" date="2013" name="Nature">
        <title>Insights into bilaterian evolution from three spiralian genomes.</title>
        <authorList>
            <person name="Simakov O."/>
            <person name="Marletaz F."/>
            <person name="Cho S.J."/>
            <person name="Edsinger-Gonzales E."/>
            <person name="Havlak P."/>
            <person name="Hellsten U."/>
            <person name="Kuo D.H."/>
            <person name="Larsson T."/>
            <person name="Lv J."/>
            <person name="Arendt D."/>
            <person name="Savage R."/>
            <person name="Osoegawa K."/>
            <person name="de Jong P."/>
            <person name="Grimwood J."/>
            <person name="Chapman J.A."/>
            <person name="Shapiro H."/>
            <person name="Aerts A."/>
            <person name="Otillar R.P."/>
            <person name="Terry A.Y."/>
            <person name="Boore J.L."/>
            <person name="Grigoriev I.V."/>
            <person name="Lindberg D.R."/>
            <person name="Seaver E.C."/>
            <person name="Weisblat D.A."/>
            <person name="Putnam N.H."/>
            <person name="Rokhsar D.S."/>
        </authorList>
    </citation>
    <scope>NUCLEOTIDE SEQUENCE [LARGE SCALE GENOMIC DNA]</scope>
</reference>
<organism evidence="6 7">
    <name type="scientific">Lottia gigantea</name>
    <name type="common">Giant owl limpet</name>
    <dbReference type="NCBI Taxonomy" id="225164"/>
    <lineage>
        <taxon>Eukaryota</taxon>
        <taxon>Metazoa</taxon>
        <taxon>Spiralia</taxon>
        <taxon>Lophotrochozoa</taxon>
        <taxon>Mollusca</taxon>
        <taxon>Gastropoda</taxon>
        <taxon>Patellogastropoda</taxon>
        <taxon>Lottioidea</taxon>
        <taxon>Lottiidae</taxon>
        <taxon>Lottia</taxon>
    </lineage>
</organism>
<feature type="transmembrane region" description="Helical" evidence="5">
    <location>
        <begin position="155"/>
        <end position="174"/>
    </location>
</feature>
<feature type="transmembrane region" description="Helical" evidence="5">
    <location>
        <begin position="352"/>
        <end position="373"/>
    </location>
</feature>